<dbReference type="Pfam" id="PF20237">
    <property type="entry name" value="DUF6594"/>
    <property type="match status" value="1"/>
</dbReference>
<evidence type="ECO:0000256" key="1">
    <source>
        <dbReference type="SAM" id="Phobius"/>
    </source>
</evidence>
<proteinExistence type="predicted"/>
<dbReference type="OrthoDB" id="3533814at2759"/>
<feature type="non-terminal residue" evidence="3">
    <location>
        <position position="126"/>
    </location>
</feature>
<feature type="transmembrane region" description="Helical" evidence="1">
    <location>
        <begin position="84"/>
        <end position="102"/>
    </location>
</feature>
<keyword evidence="4" id="KW-1185">Reference proteome</keyword>
<dbReference type="AlphaFoldDB" id="A0A6G1IE36"/>
<evidence type="ECO:0000259" key="2">
    <source>
        <dbReference type="Pfam" id="PF20237"/>
    </source>
</evidence>
<name>A0A6G1IE36_9PLEO</name>
<protein>
    <recommendedName>
        <fullName evidence="2">DUF6594 domain-containing protein</fullName>
    </recommendedName>
</protein>
<dbReference type="InterPro" id="IPR046529">
    <property type="entry name" value="DUF6594"/>
</dbReference>
<feature type="domain" description="DUF6594" evidence="2">
    <location>
        <begin position="4"/>
        <end position="121"/>
    </location>
</feature>
<keyword evidence="1" id="KW-1133">Transmembrane helix</keyword>
<dbReference type="EMBL" id="MU005634">
    <property type="protein sequence ID" value="KAF2676472.1"/>
    <property type="molecule type" value="Genomic_DNA"/>
</dbReference>
<reference evidence="3" key="1">
    <citation type="journal article" date="2020" name="Stud. Mycol.">
        <title>101 Dothideomycetes genomes: a test case for predicting lifestyles and emergence of pathogens.</title>
        <authorList>
            <person name="Haridas S."/>
            <person name="Albert R."/>
            <person name="Binder M."/>
            <person name="Bloem J."/>
            <person name="Labutti K."/>
            <person name="Salamov A."/>
            <person name="Andreopoulos B."/>
            <person name="Baker S."/>
            <person name="Barry K."/>
            <person name="Bills G."/>
            <person name="Bluhm B."/>
            <person name="Cannon C."/>
            <person name="Castanera R."/>
            <person name="Culley D."/>
            <person name="Daum C."/>
            <person name="Ezra D."/>
            <person name="Gonzalez J."/>
            <person name="Henrissat B."/>
            <person name="Kuo A."/>
            <person name="Liang C."/>
            <person name="Lipzen A."/>
            <person name="Lutzoni F."/>
            <person name="Magnuson J."/>
            <person name="Mondo S."/>
            <person name="Nolan M."/>
            <person name="Ohm R."/>
            <person name="Pangilinan J."/>
            <person name="Park H.-J."/>
            <person name="Ramirez L."/>
            <person name="Alfaro M."/>
            <person name="Sun H."/>
            <person name="Tritt A."/>
            <person name="Yoshinaga Y."/>
            <person name="Zwiers L.-H."/>
            <person name="Turgeon B."/>
            <person name="Goodwin S."/>
            <person name="Spatafora J."/>
            <person name="Crous P."/>
            <person name="Grigoriev I."/>
        </authorList>
    </citation>
    <scope>NUCLEOTIDE SEQUENCE</scope>
    <source>
        <strain evidence="3">CBS 122367</strain>
    </source>
</reference>
<accession>A0A6G1IE36</accession>
<gene>
    <name evidence="3" type="ORF">K458DRAFT_241900</name>
</gene>
<dbReference type="PANTHER" id="PTHR34502:SF4">
    <property type="entry name" value="DUF6594 DOMAIN-CONTAINING PROTEIN"/>
    <property type="match status" value="1"/>
</dbReference>
<feature type="non-terminal residue" evidence="3">
    <location>
        <position position="1"/>
    </location>
</feature>
<evidence type="ECO:0000313" key="3">
    <source>
        <dbReference type="EMBL" id="KAF2676472.1"/>
    </source>
</evidence>
<keyword evidence="1" id="KW-0472">Membrane</keyword>
<feature type="transmembrane region" description="Helical" evidence="1">
    <location>
        <begin position="109"/>
        <end position="125"/>
    </location>
</feature>
<organism evidence="3 4">
    <name type="scientific">Lentithecium fluviatile CBS 122367</name>
    <dbReference type="NCBI Taxonomy" id="1168545"/>
    <lineage>
        <taxon>Eukaryota</taxon>
        <taxon>Fungi</taxon>
        <taxon>Dikarya</taxon>
        <taxon>Ascomycota</taxon>
        <taxon>Pezizomycotina</taxon>
        <taxon>Dothideomycetes</taxon>
        <taxon>Pleosporomycetidae</taxon>
        <taxon>Pleosporales</taxon>
        <taxon>Massarineae</taxon>
        <taxon>Lentitheciaceae</taxon>
        <taxon>Lentithecium</taxon>
    </lineage>
</organism>
<dbReference type="PANTHER" id="PTHR34502">
    <property type="entry name" value="DUF6594 DOMAIN-CONTAINING PROTEIN-RELATED"/>
    <property type="match status" value="1"/>
</dbReference>
<feature type="transmembrane region" description="Helical" evidence="1">
    <location>
        <begin position="56"/>
        <end position="78"/>
    </location>
</feature>
<keyword evidence="1" id="KW-0812">Transmembrane</keyword>
<dbReference type="Proteomes" id="UP000799291">
    <property type="component" value="Unassembled WGS sequence"/>
</dbReference>
<sequence>KYVLDDPKDLAALRPPADSDALSTFLRDHWPFKGTNYPDPRDATQHFLATHVRRTVLLISTFIAAALLIGVIVSLYFVRPASKLGMIAAFTTLFAASIGSFTSAKRQEVFAASAAYAAVLVVLVSG</sequence>
<evidence type="ECO:0000313" key="4">
    <source>
        <dbReference type="Proteomes" id="UP000799291"/>
    </source>
</evidence>